<accession>A0ACB5U9U4</accession>
<comment type="caution">
    <text evidence="1">The sequence shown here is derived from an EMBL/GenBank/DDBJ whole genome shotgun (WGS) entry which is preliminary data.</text>
</comment>
<evidence type="ECO:0000313" key="2">
    <source>
        <dbReference type="Proteomes" id="UP001165064"/>
    </source>
</evidence>
<dbReference type="EMBL" id="BSXS01013104">
    <property type="protein sequence ID" value="GMF03555.1"/>
    <property type="molecule type" value="Genomic_DNA"/>
</dbReference>
<protein>
    <submittedName>
        <fullName evidence="1">Unnamed protein product</fullName>
    </submittedName>
</protein>
<gene>
    <name evidence="1" type="ORF">Amon02_001182400</name>
</gene>
<dbReference type="Proteomes" id="UP001165064">
    <property type="component" value="Unassembled WGS sequence"/>
</dbReference>
<reference evidence="1" key="1">
    <citation type="submission" date="2023-04" db="EMBL/GenBank/DDBJ databases">
        <title>Ambrosiozyma monospora NBRC 10751.</title>
        <authorList>
            <person name="Ichikawa N."/>
            <person name="Sato H."/>
            <person name="Tonouchi N."/>
        </authorList>
    </citation>
    <scope>NUCLEOTIDE SEQUENCE</scope>
    <source>
        <strain evidence="1">NBRC 10751</strain>
    </source>
</reference>
<proteinExistence type="predicted"/>
<sequence length="78" mass="9039">MFSFVAILERHYPTDAQLELCFELRTKNSRKNMGLGEFRFKTIFHGDDDDKVSENPQYFLDVSGIKISNDGLVDSYLD</sequence>
<name>A0ACB5U9U4_AMBMO</name>
<evidence type="ECO:0000313" key="1">
    <source>
        <dbReference type="EMBL" id="GMF03555.1"/>
    </source>
</evidence>
<organism evidence="1 2">
    <name type="scientific">Ambrosiozyma monospora</name>
    <name type="common">Yeast</name>
    <name type="synonym">Endomycopsis monosporus</name>
    <dbReference type="NCBI Taxonomy" id="43982"/>
    <lineage>
        <taxon>Eukaryota</taxon>
        <taxon>Fungi</taxon>
        <taxon>Dikarya</taxon>
        <taxon>Ascomycota</taxon>
        <taxon>Saccharomycotina</taxon>
        <taxon>Pichiomycetes</taxon>
        <taxon>Pichiales</taxon>
        <taxon>Pichiaceae</taxon>
        <taxon>Ambrosiozyma</taxon>
    </lineage>
</organism>
<keyword evidence="2" id="KW-1185">Reference proteome</keyword>